<feature type="compositionally biased region" description="Basic and acidic residues" evidence="7">
    <location>
        <begin position="21"/>
        <end position="38"/>
    </location>
</feature>
<accession>A0ABM1DNA0</accession>
<evidence type="ECO:0000256" key="2">
    <source>
        <dbReference type="ARBA" id="ARBA00004604"/>
    </source>
</evidence>
<proteinExistence type="inferred from homology"/>
<dbReference type="SUPFAM" id="SSF52954">
    <property type="entry name" value="Class II aaRS ABD-related"/>
    <property type="match status" value="1"/>
</dbReference>
<evidence type="ECO:0000256" key="4">
    <source>
        <dbReference type="ARBA" id="ARBA00020522"/>
    </source>
</evidence>
<dbReference type="PROSITE" id="PS50833">
    <property type="entry name" value="BRIX"/>
    <property type="match status" value="1"/>
</dbReference>
<evidence type="ECO:0000256" key="3">
    <source>
        <dbReference type="ARBA" id="ARBA00006369"/>
    </source>
</evidence>
<gene>
    <name evidence="10" type="primary">LOC106804661</name>
</gene>
<comment type="function">
    <text evidence="1">Required for biogenesis of the 60S ribosomal subunit.</text>
</comment>
<keyword evidence="9" id="KW-1185">Reference proteome</keyword>
<keyword evidence="6" id="KW-0539">Nucleus</keyword>
<protein>
    <recommendedName>
        <fullName evidence="4">Ribosome biogenesis protein BRX1 homolog</fullName>
    </recommendedName>
</protein>
<dbReference type="PANTHER" id="PTHR13634">
    <property type="entry name" value="RIBOSOME BIOGENESIS PROTEIN BRIX"/>
    <property type="match status" value="1"/>
</dbReference>
<reference evidence="10" key="1">
    <citation type="submission" date="2025-08" db="UniProtKB">
        <authorList>
            <consortium name="RefSeq"/>
        </authorList>
    </citation>
    <scope>IDENTIFICATION</scope>
</reference>
<dbReference type="SMART" id="SM00879">
    <property type="entry name" value="Brix"/>
    <property type="match status" value="1"/>
</dbReference>
<organism evidence="9 10">
    <name type="scientific">Priapulus caudatus</name>
    <name type="common">Priapulid worm</name>
    <dbReference type="NCBI Taxonomy" id="37621"/>
    <lineage>
        <taxon>Eukaryota</taxon>
        <taxon>Metazoa</taxon>
        <taxon>Ecdysozoa</taxon>
        <taxon>Scalidophora</taxon>
        <taxon>Priapulida</taxon>
        <taxon>Priapulimorpha</taxon>
        <taxon>Priapulimorphida</taxon>
        <taxon>Priapulidae</taxon>
        <taxon>Priapulus</taxon>
    </lineage>
</organism>
<dbReference type="GeneID" id="106804661"/>
<evidence type="ECO:0000256" key="5">
    <source>
        <dbReference type="ARBA" id="ARBA00022517"/>
    </source>
</evidence>
<evidence type="ECO:0000256" key="6">
    <source>
        <dbReference type="ARBA" id="ARBA00023242"/>
    </source>
</evidence>
<dbReference type="Proteomes" id="UP000695022">
    <property type="component" value="Unplaced"/>
</dbReference>
<dbReference type="InterPro" id="IPR007109">
    <property type="entry name" value="Brix"/>
</dbReference>
<dbReference type="Gene3D" id="3.40.50.10480">
    <property type="entry name" value="Probable brix-domain ribosomal biogenesis protein"/>
    <property type="match status" value="1"/>
</dbReference>
<dbReference type="InterPro" id="IPR026532">
    <property type="entry name" value="BRX1"/>
</dbReference>
<dbReference type="PANTHER" id="PTHR13634:SF0">
    <property type="entry name" value="RIBOSOME BIOGENESIS PROTEIN BRX1 HOMOLOG"/>
    <property type="match status" value="1"/>
</dbReference>
<dbReference type="RefSeq" id="XP_014661421.1">
    <property type="nucleotide sequence ID" value="XM_014805935.1"/>
</dbReference>
<keyword evidence="5" id="KW-0690">Ribosome biogenesis</keyword>
<sequence>MAKRKRLHAAEKLQQKSAKIPKQEVKIKPVRHSDDPHQKKPKWINKQRVLIFSSRGISFRDRHLMSDLRTLLPHSKPDTKMDRKDKLLVVNEICEMKNCNKCIFFEAKKKKDLYMWVSSVPRGPSVKFLIENVHTMEELKMTGNCLKGSRPLLSFDKNFDTQPHYAIIKEIFIQTFSTPNHHPKSQPFVDHVLTFSILDNRIWFRNYQILEEDGSLAEIGPRFVLNPIRIFEGSFGGPTLFENPQYISPNQYRKQLKLSTADKYKNKQDAKTAHQLRHAKQGNTYKVNPTDDIFQTLPPEEAVGVEKKMFSRKRSLRKIGTVKRTP</sequence>
<comment type="subcellular location">
    <subcellularLocation>
        <location evidence="2">Nucleus</location>
        <location evidence="2">Nucleolus</location>
    </subcellularLocation>
</comment>
<dbReference type="Pfam" id="PF04427">
    <property type="entry name" value="Brix"/>
    <property type="match status" value="1"/>
</dbReference>
<name>A0ABM1DNA0_PRICU</name>
<evidence type="ECO:0000256" key="7">
    <source>
        <dbReference type="SAM" id="MobiDB-lite"/>
    </source>
</evidence>
<feature type="region of interest" description="Disordered" evidence="7">
    <location>
        <begin position="1"/>
        <end position="40"/>
    </location>
</feature>
<evidence type="ECO:0000256" key="1">
    <source>
        <dbReference type="ARBA" id="ARBA00003439"/>
    </source>
</evidence>
<comment type="similarity">
    <text evidence="3">Belongs to the BRX1 family.</text>
</comment>
<evidence type="ECO:0000313" key="9">
    <source>
        <dbReference type="Proteomes" id="UP000695022"/>
    </source>
</evidence>
<evidence type="ECO:0000259" key="8">
    <source>
        <dbReference type="PROSITE" id="PS50833"/>
    </source>
</evidence>
<evidence type="ECO:0000313" key="10">
    <source>
        <dbReference type="RefSeq" id="XP_014661421.1"/>
    </source>
</evidence>
<feature type="domain" description="Brix" evidence="8">
    <location>
        <begin position="47"/>
        <end position="236"/>
    </location>
</feature>